<dbReference type="EMBL" id="JAJEQM010000017">
    <property type="protein sequence ID" value="MCC2211409.1"/>
    <property type="molecule type" value="Genomic_DNA"/>
</dbReference>
<dbReference type="InterPro" id="IPR010499">
    <property type="entry name" value="AraC_E-bd"/>
</dbReference>
<name>A0AAE3E0E1_9FIRM</name>
<comment type="caution">
    <text evidence="2">The sequence shown here is derived from an EMBL/GenBank/DDBJ whole genome shotgun (WGS) entry which is preliminary data.</text>
</comment>
<evidence type="ECO:0000313" key="3">
    <source>
        <dbReference type="Proteomes" id="UP001198242"/>
    </source>
</evidence>
<dbReference type="PANTHER" id="PTHR36444:SF2">
    <property type="entry name" value="TRANSCRIPTIONAL REGULATOR PROTEIN YOBU-RELATED"/>
    <property type="match status" value="1"/>
</dbReference>
<dbReference type="SUPFAM" id="SSF55136">
    <property type="entry name" value="Probable bacterial effector-binding domain"/>
    <property type="match status" value="1"/>
</dbReference>
<reference evidence="2 3" key="1">
    <citation type="submission" date="2021-10" db="EMBL/GenBank/DDBJ databases">
        <title>Anaerobic single-cell dispensing facilitates the cultivation of human gut bacteria.</title>
        <authorList>
            <person name="Afrizal A."/>
        </authorList>
    </citation>
    <scope>NUCLEOTIDE SEQUENCE [LARGE SCALE GENOMIC DNA]</scope>
    <source>
        <strain evidence="2 3">CLA-AA-H232</strain>
    </source>
</reference>
<dbReference type="InterPro" id="IPR029441">
    <property type="entry name" value="Cass2"/>
</dbReference>
<protein>
    <submittedName>
        <fullName evidence="2">GyrI-like domain-containing protein</fullName>
    </submittedName>
</protein>
<evidence type="ECO:0000313" key="2">
    <source>
        <dbReference type="EMBL" id="MCC2211409.1"/>
    </source>
</evidence>
<gene>
    <name evidence="2" type="ORF">LKE05_11495</name>
</gene>
<organism evidence="2 3">
    <name type="scientific">Hominilimicola fabiformis</name>
    <dbReference type="NCBI Taxonomy" id="2885356"/>
    <lineage>
        <taxon>Bacteria</taxon>
        <taxon>Bacillati</taxon>
        <taxon>Bacillota</taxon>
        <taxon>Clostridia</taxon>
        <taxon>Eubacteriales</taxon>
        <taxon>Oscillospiraceae</taxon>
        <taxon>Hominilimicola</taxon>
    </lineage>
</organism>
<dbReference type="Proteomes" id="UP001198242">
    <property type="component" value="Unassembled WGS sequence"/>
</dbReference>
<dbReference type="RefSeq" id="WP_308456947.1">
    <property type="nucleotide sequence ID" value="NZ_JAJEQM010000017.1"/>
</dbReference>
<dbReference type="SMART" id="SM00871">
    <property type="entry name" value="AraC_E_bind"/>
    <property type="match status" value="1"/>
</dbReference>
<dbReference type="Pfam" id="PF14526">
    <property type="entry name" value="Cass2"/>
    <property type="match status" value="1"/>
</dbReference>
<keyword evidence="3" id="KW-1185">Reference proteome</keyword>
<dbReference type="InterPro" id="IPR011256">
    <property type="entry name" value="Reg_factor_effector_dom_sf"/>
</dbReference>
<accession>A0AAE3E0E1</accession>
<dbReference type="Gene3D" id="3.20.80.10">
    <property type="entry name" value="Regulatory factor, effector binding domain"/>
    <property type="match status" value="1"/>
</dbReference>
<evidence type="ECO:0000259" key="1">
    <source>
        <dbReference type="SMART" id="SM00871"/>
    </source>
</evidence>
<dbReference type="AlphaFoldDB" id="A0AAE3E0E1"/>
<dbReference type="PANTHER" id="PTHR36444">
    <property type="entry name" value="TRANSCRIPTIONAL REGULATOR PROTEIN YOBU-RELATED"/>
    <property type="match status" value="1"/>
</dbReference>
<dbReference type="InterPro" id="IPR053182">
    <property type="entry name" value="YobU-like_regulator"/>
</dbReference>
<proteinExistence type="predicted"/>
<sequence length="146" mass="16830">MEYEIVNLEEKKAVGISAVTNNKSPEMPKIIGGLWDEFYKKVYGEINDKANNKSIGMYHKYQPNGDYTVSICAEVNDANQNYEVITIPSGKYAKFIVKGNVVTAVQEFWQKVWNMNLDRSFVCDFEEYQAGDDMDNMEIHMYISLK</sequence>
<feature type="domain" description="AraC effector-binding" evidence="1">
    <location>
        <begin position="1"/>
        <end position="146"/>
    </location>
</feature>